<evidence type="ECO:0000256" key="10">
    <source>
        <dbReference type="ARBA" id="ARBA00022737"/>
    </source>
</evidence>
<evidence type="ECO:0000256" key="5">
    <source>
        <dbReference type="ARBA" id="ARBA00022527"/>
    </source>
</evidence>
<dbReference type="Proteomes" id="UP000026960">
    <property type="component" value="Chromosome 2"/>
</dbReference>
<keyword evidence="23" id="KW-1185">Reference proteome</keyword>
<dbReference type="Gene3D" id="3.30.200.20">
    <property type="entry name" value="Phosphorylase Kinase, domain 1"/>
    <property type="match status" value="1"/>
</dbReference>
<comment type="similarity">
    <text evidence="2">Belongs to the protein kinase superfamily. Ser/Thr protein kinase family.</text>
</comment>
<dbReference type="InterPro" id="IPR001611">
    <property type="entry name" value="Leu-rich_rpt"/>
</dbReference>
<name>A0A0D3F0W7_9ORYZ</name>
<feature type="domain" description="Protein kinase" evidence="21">
    <location>
        <begin position="522"/>
        <end position="810"/>
    </location>
</feature>
<evidence type="ECO:0000256" key="4">
    <source>
        <dbReference type="ARBA" id="ARBA00022475"/>
    </source>
</evidence>
<dbReference type="Pfam" id="PF08263">
    <property type="entry name" value="LRRNT_2"/>
    <property type="match status" value="1"/>
</dbReference>
<keyword evidence="4" id="KW-1003">Cell membrane</keyword>
<keyword evidence="10" id="KW-0677">Repeat</keyword>
<evidence type="ECO:0000256" key="16">
    <source>
        <dbReference type="ARBA" id="ARBA00023170"/>
    </source>
</evidence>
<dbReference type="PROSITE" id="PS00108">
    <property type="entry name" value="PROTEIN_KINASE_ST"/>
    <property type="match status" value="1"/>
</dbReference>
<dbReference type="PRINTS" id="PR00019">
    <property type="entry name" value="LEURICHRPT"/>
</dbReference>
<dbReference type="FunFam" id="1.10.510.10:FF:001078">
    <property type="entry name" value="Kinase family protein"/>
    <property type="match status" value="1"/>
</dbReference>
<dbReference type="GO" id="GO:0005886">
    <property type="term" value="C:plasma membrane"/>
    <property type="evidence" value="ECO:0007669"/>
    <property type="project" value="UniProtKB-SubCell"/>
</dbReference>
<evidence type="ECO:0000256" key="6">
    <source>
        <dbReference type="ARBA" id="ARBA00022614"/>
    </source>
</evidence>
<keyword evidence="6" id="KW-0433">Leucine-rich repeat</keyword>
<evidence type="ECO:0000256" key="13">
    <source>
        <dbReference type="ARBA" id="ARBA00022840"/>
    </source>
</evidence>
<dbReference type="Gene3D" id="1.10.510.10">
    <property type="entry name" value="Transferase(Phosphotransferase) domain 1"/>
    <property type="match status" value="1"/>
</dbReference>
<dbReference type="Gramene" id="OBART02G04310.2">
    <property type="protein sequence ID" value="OBART02G04310.2"/>
    <property type="gene ID" value="OBART02G04310"/>
</dbReference>
<keyword evidence="15 20" id="KW-0472">Membrane</keyword>
<dbReference type="InterPro" id="IPR017441">
    <property type="entry name" value="Protein_kinase_ATP_BS"/>
</dbReference>
<dbReference type="HOGENOM" id="CLU_002515_0_0_1"/>
<keyword evidence="9" id="KW-0732">Signal</keyword>
<feature type="region of interest" description="Disordered" evidence="19">
    <location>
        <begin position="818"/>
        <end position="843"/>
    </location>
</feature>
<sequence length="1829" mass="201135">MAARLNFRVGYRDIFDSVFALTCWFLWKECNARVFEQKFRSTEHLVSDITEETIVWRTAGVFTSCNGDKITWERPSDVVGISLEKSKGRTFTYSRGDVATELVVPKIKNSKRCRAAAEGGRSPLRRLKLTSRTTMLPEDINSAGRLPDRELYDRLRRDKLVMPSHTQQSMPFCHDMAMPPSCDSSAMNGEESSSPARRKPWRSLYIVEVPAFPLLLVIIILSTVMISSSDAYYQSCRCLGDGKNNQTSCDQAIDDSIKGSGQLIFRRIQPPITSVAFNVSFIGSLAFILRPVPAGGEYSNNSDAYGSLVFSGNTYNKTTTIITHSDYCSTADSSTNVFVEMGALETVSSFAFGVNITISRKASNIQIVQGNNYTISVWIDYNRAAEAADRSISVFVAKAGETKPKEAIIVNKDDNISKGATLQGCIFSSMDLQHQISDMNVTFAYGQHVSHSPSRSLPTILASVLGPAGGAAIAAAVTWLYFNSSYRRWKKDFDQLAKSMQSLPGVPVKISFTDIRKATNNFHDTMKLGSGAFGAVYRCKLQSLKGQPTMEVAVKKFTRADTRSYQDFLAEVSIINRLRHKSIVPLIGWSYNKGEPLLIYEYMPNGSLDRHIFARTDQLHGGHHTTIRQWDTRYNIVRDIATGLHYVHHEYEPKVLHRDIKASNILLDSNFRARLGDFGLACTVAVDRSSVSCGVAGTFGYIAPDYAINLKATQQTDVYAFGVLVLEIVTGKKAMLMNDAQFGHITDWVWHLHQRGRLLEAVDGVLGTAGHGELDIEEARRLLLLGLACSNPNPSDRPTMVVAVQVIAKLAPAPDVPLEKPTVVSPRGRRRPPMDVDSDLADKGKPTQMDLEDQECSEFVEFSAPQLTIMGEAATPARQEDVVQVAEITWERPSDVVGISLEKSKGRTFTYSRGDVATELVVPKIKNSKRWRIAAEGGRSPLRRLKLTSRTTMLPEDISSAGKPPDRELYDRLRRDKLVSSPSDGAICPSRPLEVRRTSMTAPSSLQVMPSHTQQFVPFCHDMAMPPSCDSSARNRRRELFSCSTQAMAEVATMRSSSNNAAVARPEYGIASLLLHGECGVICMNSLIPAICIVEVPVFPFLSWSVQQLIEDAENRISARTRQRLGMKLHFSHKNSMTKMQELQLLLVLAALVLLSFLSPATSCTEQEKSSLLQFLRELSPDSSSKLSRSWQSGTSCCTWEGIACGSNGTVTELSLPSMALEGPISVSIANLTGLRRLDLSYNSLSGELPPELISSASVAFLDVSFNRLNGELQESSPSLPHHPLQVLNISHNFFAGEFPSTIWEKSDLVAINASHNTFSGALPSSFCISSPSFAVLDLSYNLFSGSIPAEIGKCSSLRVLKASNNEINGSLPDELFDASMLEHLSFLKNGLEGELDGKQITKLKNIVVLDLGSNNFIDDIPGSIGQLKRLEELHLDYNRMSGELPSALGNCTNLKIINLKYNNFRGELLKVNFSGLPNLKVLDLESNNCHQEVPLADPPELSPRIGNLKSLLFLSLSNNSFVNIANVIHALKNSRKINTLIIGTNFKGETMPEDIATTDGFQSLQVLSIPSCSLSGKIPLWLSKLSKLEVLDLSKNQLTGSLPDWIHGLNFLYFIDISNNKLTGDLPTAIMLMPMLQSDKVATQLDPRAFEQPVYARPSLTYGKNNALPAMLNLANNELTGAISSEVGRLKSLTLLNLSFNSLSGQIPQQLFDLTNLQVVDLSNNHLSGSIPPGLNNLHFLTTFDASNNDLEGWIPAGVQSSYPYDFSGNPKLCDPTLTRTCDSAEAPPVSTLTGEETTPKTVFAIAFGAFFCLGVVYDQAVLSRFFG</sequence>
<comment type="similarity">
    <text evidence="3">Belongs to the RLP family.</text>
</comment>
<evidence type="ECO:0000256" key="9">
    <source>
        <dbReference type="ARBA" id="ARBA00022729"/>
    </source>
</evidence>
<organism evidence="22">
    <name type="scientific">Oryza barthii</name>
    <dbReference type="NCBI Taxonomy" id="65489"/>
    <lineage>
        <taxon>Eukaryota</taxon>
        <taxon>Viridiplantae</taxon>
        <taxon>Streptophyta</taxon>
        <taxon>Embryophyta</taxon>
        <taxon>Tracheophyta</taxon>
        <taxon>Spermatophyta</taxon>
        <taxon>Magnoliopsida</taxon>
        <taxon>Liliopsida</taxon>
        <taxon>Poales</taxon>
        <taxon>Poaceae</taxon>
        <taxon>BOP clade</taxon>
        <taxon>Oryzoideae</taxon>
        <taxon>Oryzeae</taxon>
        <taxon>Oryzinae</taxon>
        <taxon>Oryza</taxon>
    </lineage>
</organism>
<dbReference type="Pfam" id="PF00560">
    <property type="entry name" value="LRR_1"/>
    <property type="match status" value="5"/>
</dbReference>
<dbReference type="InterPro" id="IPR013210">
    <property type="entry name" value="LRR_N_plant-typ"/>
</dbReference>
<evidence type="ECO:0000256" key="18">
    <source>
        <dbReference type="PROSITE-ProRule" id="PRU10141"/>
    </source>
</evidence>
<keyword evidence="14 20" id="KW-1133">Transmembrane helix</keyword>
<keyword evidence="16" id="KW-0675">Receptor</keyword>
<reference evidence="22" key="1">
    <citation type="journal article" date="2009" name="Rice">
        <title>De Novo Next Generation Sequencing of Plant Genomes.</title>
        <authorList>
            <person name="Rounsley S."/>
            <person name="Marri P.R."/>
            <person name="Yu Y."/>
            <person name="He R."/>
            <person name="Sisneros N."/>
            <person name="Goicoechea J.L."/>
            <person name="Lee S.J."/>
            <person name="Angelova A."/>
            <person name="Kudrna D."/>
            <person name="Luo M."/>
            <person name="Affourtit J."/>
            <person name="Desany B."/>
            <person name="Knight J."/>
            <person name="Niazi F."/>
            <person name="Egholm M."/>
            <person name="Wing R.A."/>
        </authorList>
    </citation>
    <scope>NUCLEOTIDE SEQUENCE [LARGE SCALE GENOMIC DNA]</scope>
    <source>
        <strain evidence="22">cv. IRGC 105608</strain>
    </source>
</reference>
<keyword evidence="7" id="KW-0808">Transferase</keyword>
<dbReference type="SUPFAM" id="SSF56112">
    <property type="entry name" value="Protein kinase-like (PK-like)"/>
    <property type="match status" value="1"/>
</dbReference>
<dbReference type="InterPro" id="IPR000719">
    <property type="entry name" value="Prot_kinase_dom"/>
</dbReference>
<dbReference type="eggNOG" id="KOG0619">
    <property type="taxonomic scope" value="Eukaryota"/>
</dbReference>
<dbReference type="InterPro" id="IPR011009">
    <property type="entry name" value="Kinase-like_dom_sf"/>
</dbReference>
<proteinExistence type="inferred from homology"/>
<evidence type="ECO:0000256" key="3">
    <source>
        <dbReference type="ARBA" id="ARBA00009592"/>
    </source>
</evidence>
<protein>
    <recommendedName>
        <fullName evidence="21">Protein kinase domain-containing protein</fullName>
    </recommendedName>
</protein>
<accession>A0A0D3F0W7</accession>
<evidence type="ECO:0000256" key="11">
    <source>
        <dbReference type="ARBA" id="ARBA00022741"/>
    </source>
</evidence>
<dbReference type="PANTHER" id="PTHR27000">
    <property type="entry name" value="LEUCINE-RICH REPEAT RECEPTOR-LIKE PROTEIN KINASE FAMILY PROTEIN-RELATED"/>
    <property type="match status" value="1"/>
</dbReference>
<dbReference type="SUPFAM" id="SSF52058">
    <property type="entry name" value="L domain-like"/>
    <property type="match status" value="1"/>
</dbReference>
<dbReference type="Pfam" id="PF13855">
    <property type="entry name" value="LRR_8"/>
    <property type="match status" value="1"/>
</dbReference>
<evidence type="ECO:0000256" key="19">
    <source>
        <dbReference type="SAM" id="MobiDB-lite"/>
    </source>
</evidence>
<dbReference type="Pfam" id="PF07714">
    <property type="entry name" value="PK_Tyr_Ser-Thr"/>
    <property type="match status" value="1"/>
</dbReference>
<feature type="binding site" evidence="18">
    <location>
        <position position="556"/>
    </location>
    <ligand>
        <name>ATP</name>
        <dbReference type="ChEBI" id="CHEBI:30616"/>
    </ligand>
</feature>
<dbReference type="SMART" id="SM00220">
    <property type="entry name" value="S_TKc"/>
    <property type="match status" value="1"/>
</dbReference>
<dbReference type="FunFam" id="3.30.200.20:FF:000921">
    <property type="entry name" value="Os02g0156000 protein"/>
    <property type="match status" value="1"/>
</dbReference>
<evidence type="ECO:0000256" key="15">
    <source>
        <dbReference type="ARBA" id="ARBA00023136"/>
    </source>
</evidence>
<dbReference type="FunFam" id="3.80.10.10:FF:000403">
    <property type="entry name" value="Receptor-like protein 2"/>
    <property type="match status" value="1"/>
</dbReference>
<dbReference type="GO" id="GO:0004674">
    <property type="term" value="F:protein serine/threonine kinase activity"/>
    <property type="evidence" value="ECO:0007669"/>
    <property type="project" value="UniProtKB-KW"/>
</dbReference>
<keyword evidence="12" id="KW-0418">Kinase</keyword>
<reference evidence="22" key="2">
    <citation type="submission" date="2015-03" db="UniProtKB">
        <authorList>
            <consortium name="EnsemblPlants"/>
        </authorList>
    </citation>
    <scope>IDENTIFICATION</scope>
</reference>
<dbReference type="FunFam" id="3.80.10.10:FF:000383">
    <property type="entry name" value="Leucine-rich repeat receptor protein kinase EMS1"/>
    <property type="match status" value="1"/>
</dbReference>
<keyword evidence="13 18" id="KW-0067">ATP-binding</keyword>
<dbReference type="InterPro" id="IPR008271">
    <property type="entry name" value="Ser/Thr_kinase_AS"/>
</dbReference>
<evidence type="ECO:0000256" key="1">
    <source>
        <dbReference type="ARBA" id="ARBA00004251"/>
    </source>
</evidence>
<evidence type="ECO:0000256" key="17">
    <source>
        <dbReference type="ARBA" id="ARBA00023180"/>
    </source>
</evidence>
<dbReference type="FunFam" id="3.80.10.10:FF:000530">
    <property type="entry name" value="Receptor-like protein 2"/>
    <property type="match status" value="1"/>
</dbReference>
<evidence type="ECO:0000256" key="12">
    <source>
        <dbReference type="ARBA" id="ARBA00022777"/>
    </source>
</evidence>
<comment type="subcellular location">
    <subcellularLocation>
        <location evidence="1">Cell membrane</location>
        <topology evidence="1">Single-pass type I membrane protein</topology>
    </subcellularLocation>
</comment>
<evidence type="ECO:0000259" key="21">
    <source>
        <dbReference type="PROSITE" id="PS50011"/>
    </source>
</evidence>
<dbReference type="InterPro" id="IPR001245">
    <property type="entry name" value="Ser-Thr/Tyr_kinase_cat_dom"/>
</dbReference>
<dbReference type="Gene3D" id="3.80.10.10">
    <property type="entry name" value="Ribonuclease Inhibitor"/>
    <property type="match status" value="3"/>
</dbReference>
<dbReference type="FunFam" id="3.80.10.10:FF:000213">
    <property type="entry name" value="Tyrosine-sulfated glycopeptide receptor 1"/>
    <property type="match status" value="1"/>
</dbReference>
<dbReference type="PROSITE" id="PS50011">
    <property type="entry name" value="PROTEIN_KINASE_DOM"/>
    <property type="match status" value="1"/>
</dbReference>
<feature type="transmembrane region" description="Helical" evidence="20">
    <location>
        <begin position="204"/>
        <end position="226"/>
    </location>
</feature>
<dbReference type="SUPFAM" id="SSF52047">
    <property type="entry name" value="RNI-like"/>
    <property type="match status" value="1"/>
</dbReference>
<dbReference type="PANTHER" id="PTHR27000:SF708">
    <property type="entry name" value="LEUCINE-RICH REPEAT-CONTAINING N-TERMINAL PLANT-TYPE DOMAIN-CONTAINING PROTEIN"/>
    <property type="match status" value="1"/>
</dbReference>
<evidence type="ECO:0000256" key="7">
    <source>
        <dbReference type="ARBA" id="ARBA00022679"/>
    </source>
</evidence>
<keyword evidence="17" id="KW-0325">Glycoprotein</keyword>
<dbReference type="PaxDb" id="65489-OBART02G04310.2"/>
<dbReference type="InterPro" id="IPR003591">
    <property type="entry name" value="Leu-rich_rpt_typical-subtyp"/>
</dbReference>
<keyword evidence="8 20" id="KW-0812">Transmembrane</keyword>
<evidence type="ECO:0000313" key="22">
    <source>
        <dbReference type="EnsemblPlants" id="OBART02G04310.2"/>
    </source>
</evidence>
<dbReference type="STRING" id="65489.A0A0D3F0W7"/>
<dbReference type="SMART" id="SM00369">
    <property type="entry name" value="LRR_TYP"/>
    <property type="match status" value="7"/>
</dbReference>
<dbReference type="InterPro" id="IPR032675">
    <property type="entry name" value="LRR_dom_sf"/>
</dbReference>
<keyword evidence="5" id="KW-0723">Serine/threonine-protein kinase</keyword>
<evidence type="ECO:0000256" key="20">
    <source>
        <dbReference type="SAM" id="Phobius"/>
    </source>
</evidence>
<keyword evidence="11 18" id="KW-0547">Nucleotide-binding</keyword>
<dbReference type="PROSITE" id="PS00107">
    <property type="entry name" value="PROTEIN_KINASE_ATP"/>
    <property type="match status" value="1"/>
</dbReference>
<evidence type="ECO:0000313" key="23">
    <source>
        <dbReference type="Proteomes" id="UP000026960"/>
    </source>
</evidence>
<evidence type="ECO:0000256" key="14">
    <source>
        <dbReference type="ARBA" id="ARBA00022989"/>
    </source>
</evidence>
<dbReference type="GO" id="GO:0005524">
    <property type="term" value="F:ATP binding"/>
    <property type="evidence" value="ECO:0007669"/>
    <property type="project" value="UniProtKB-UniRule"/>
</dbReference>
<evidence type="ECO:0000256" key="2">
    <source>
        <dbReference type="ARBA" id="ARBA00008684"/>
    </source>
</evidence>
<dbReference type="EnsemblPlants" id="OBART02G04310.2">
    <property type="protein sequence ID" value="OBART02G04310.2"/>
    <property type="gene ID" value="OBART02G04310"/>
</dbReference>
<evidence type="ECO:0000256" key="8">
    <source>
        <dbReference type="ARBA" id="ARBA00022692"/>
    </source>
</evidence>